<organism evidence="2 3">
    <name type="scientific">Coprinellus micaceus</name>
    <name type="common">Glistening ink-cap mushroom</name>
    <name type="synonym">Coprinus micaceus</name>
    <dbReference type="NCBI Taxonomy" id="71717"/>
    <lineage>
        <taxon>Eukaryota</taxon>
        <taxon>Fungi</taxon>
        <taxon>Dikarya</taxon>
        <taxon>Basidiomycota</taxon>
        <taxon>Agaricomycotina</taxon>
        <taxon>Agaricomycetes</taxon>
        <taxon>Agaricomycetidae</taxon>
        <taxon>Agaricales</taxon>
        <taxon>Agaricineae</taxon>
        <taxon>Psathyrellaceae</taxon>
        <taxon>Coprinellus</taxon>
    </lineage>
</organism>
<feature type="region of interest" description="Disordered" evidence="1">
    <location>
        <begin position="22"/>
        <end position="52"/>
    </location>
</feature>
<evidence type="ECO:0000313" key="3">
    <source>
        <dbReference type="Proteomes" id="UP000298030"/>
    </source>
</evidence>
<feature type="compositionally biased region" description="Basic and acidic residues" evidence="1">
    <location>
        <begin position="24"/>
        <end position="46"/>
    </location>
</feature>
<evidence type="ECO:0000256" key="1">
    <source>
        <dbReference type="SAM" id="MobiDB-lite"/>
    </source>
</evidence>
<protein>
    <submittedName>
        <fullName evidence="2">Uncharacterized protein</fullName>
    </submittedName>
</protein>
<proteinExistence type="predicted"/>
<feature type="non-terminal residue" evidence="2">
    <location>
        <position position="52"/>
    </location>
</feature>
<accession>A0A4Y7SMZ7</accession>
<name>A0A4Y7SMZ7_COPMI</name>
<dbReference type="AlphaFoldDB" id="A0A4Y7SMZ7"/>
<keyword evidence="3" id="KW-1185">Reference proteome</keyword>
<reference evidence="2 3" key="1">
    <citation type="journal article" date="2019" name="Nat. Ecol. Evol.">
        <title>Megaphylogeny resolves global patterns of mushroom evolution.</title>
        <authorList>
            <person name="Varga T."/>
            <person name="Krizsan K."/>
            <person name="Foldi C."/>
            <person name="Dima B."/>
            <person name="Sanchez-Garcia M."/>
            <person name="Sanchez-Ramirez S."/>
            <person name="Szollosi G.J."/>
            <person name="Szarkandi J.G."/>
            <person name="Papp V."/>
            <person name="Albert L."/>
            <person name="Andreopoulos W."/>
            <person name="Angelini C."/>
            <person name="Antonin V."/>
            <person name="Barry K.W."/>
            <person name="Bougher N.L."/>
            <person name="Buchanan P."/>
            <person name="Buyck B."/>
            <person name="Bense V."/>
            <person name="Catcheside P."/>
            <person name="Chovatia M."/>
            <person name="Cooper J."/>
            <person name="Damon W."/>
            <person name="Desjardin D."/>
            <person name="Finy P."/>
            <person name="Geml J."/>
            <person name="Haridas S."/>
            <person name="Hughes K."/>
            <person name="Justo A."/>
            <person name="Karasinski D."/>
            <person name="Kautmanova I."/>
            <person name="Kiss B."/>
            <person name="Kocsube S."/>
            <person name="Kotiranta H."/>
            <person name="LaButti K.M."/>
            <person name="Lechner B.E."/>
            <person name="Liimatainen K."/>
            <person name="Lipzen A."/>
            <person name="Lukacs Z."/>
            <person name="Mihaltcheva S."/>
            <person name="Morgado L.N."/>
            <person name="Niskanen T."/>
            <person name="Noordeloos M.E."/>
            <person name="Ohm R.A."/>
            <person name="Ortiz-Santana B."/>
            <person name="Ovrebo C."/>
            <person name="Racz N."/>
            <person name="Riley R."/>
            <person name="Savchenko A."/>
            <person name="Shiryaev A."/>
            <person name="Soop K."/>
            <person name="Spirin V."/>
            <person name="Szebenyi C."/>
            <person name="Tomsovsky M."/>
            <person name="Tulloss R.E."/>
            <person name="Uehling J."/>
            <person name="Grigoriev I.V."/>
            <person name="Vagvolgyi C."/>
            <person name="Papp T."/>
            <person name="Martin F.M."/>
            <person name="Miettinen O."/>
            <person name="Hibbett D.S."/>
            <person name="Nagy L.G."/>
        </authorList>
    </citation>
    <scope>NUCLEOTIDE SEQUENCE [LARGE SCALE GENOMIC DNA]</scope>
    <source>
        <strain evidence="2 3">FP101781</strain>
    </source>
</reference>
<sequence>MLDLCKEFGWEDRLRALWAETELETERSGGGEKVDKPRERRSEGEKGGWAGL</sequence>
<comment type="caution">
    <text evidence="2">The sequence shown here is derived from an EMBL/GenBank/DDBJ whole genome shotgun (WGS) entry which is preliminary data.</text>
</comment>
<dbReference type="Proteomes" id="UP000298030">
    <property type="component" value="Unassembled WGS sequence"/>
</dbReference>
<dbReference type="EMBL" id="QPFP01000083">
    <property type="protein sequence ID" value="TEB22984.1"/>
    <property type="molecule type" value="Genomic_DNA"/>
</dbReference>
<evidence type="ECO:0000313" key="2">
    <source>
        <dbReference type="EMBL" id="TEB22984.1"/>
    </source>
</evidence>
<gene>
    <name evidence="2" type="ORF">FA13DRAFT_1740473</name>
</gene>